<accession>A0A8D8A1E5</accession>
<dbReference type="AlphaFoldDB" id="A0A8D8A1E5"/>
<organism evidence="1">
    <name type="scientific">Culex pipiens</name>
    <name type="common">House mosquito</name>
    <dbReference type="NCBI Taxonomy" id="7175"/>
    <lineage>
        <taxon>Eukaryota</taxon>
        <taxon>Metazoa</taxon>
        <taxon>Ecdysozoa</taxon>
        <taxon>Arthropoda</taxon>
        <taxon>Hexapoda</taxon>
        <taxon>Insecta</taxon>
        <taxon>Pterygota</taxon>
        <taxon>Neoptera</taxon>
        <taxon>Endopterygota</taxon>
        <taxon>Diptera</taxon>
        <taxon>Nematocera</taxon>
        <taxon>Culicoidea</taxon>
        <taxon>Culicidae</taxon>
        <taxon>Culicinae</taxon>
        <taxon>Culicini</taxon>
        <taxon>Culex</taxon>
        <taxon>Culex</taxon>
    </lineage>
</organism>
<proteinExistence type="predicted"/>
<sequence>MDHLAVRQIALVRQKNLLNPRAAILTLQHIHYPFERETKTRKEANPNGCFCPAAKSKYLGGPDGHCRLRLDFSCFPRSFPQRSFKGLHTCISAKIRGWYEHTLRLLFFILFSGH</sequence>
<dbReference type="EMBL" id="HBUE01011260">
    <property type="protein sequence ID" value="CAG6448516.1"/>
    <property type="molecule type" value="Transcribed_RNA"/>
</dbReference>
<evidence type="ECO:0000313" key="1">
    <source>
        <dbReference type="EMBL" id="CAG6448516.1"/>
    </source>
</evidence>
<name>A0A8D8A1E5_CULPI</name>
<protein>
    <submittedName>
        <fullName evidence="1">(northern house mosquito) hypothetical protein</fullName>
    </submittedName>
</protein>
<reference evidence="1" key="1">
    <citation type="submission" date="2021-05" db="EMBL/GenBank/DDBJ databases">
        <authorList>
            <person name="Alioto T."/>
            <person name="Alioto T."/>
            <person name="Gomez Garrido J."/>
        </authorList>
    </citation>
    <scope>NUCLEOTIDE SEQUENCE</scope>
</reference>